<dbReference type="InterPro" id="IPR000515">
    <property type="entry name" value="MetI-like"/>
</dbReference>
<dbReference type="FunFam" id="1.10.3720.10:FF:000004">
    <property type="entry name" value="Sulfate transport system permease protein CysT"/>
    <property type="match status" value="1"/>
</dbReference>
<keyword evidence="7 10" id="KW-0764">Sulfate transport</keyword>
<evidence type="ECO:0000256" key="8">
    <source>
        <dbReference type="ARBA" id="ARBA00023136"/>
    </source>
</evidence>
<evidence type="ECO:0000256" key="9">
    <source>
        <dbReference type="ARBA" id="ARBA00025323"/>
    </source>
</evidence>
<comment type="function">
    <text evidence="10">Part of the ABC transporter complex (TC 3.A.1.6.1) involved in sulfate/thiosulfate import.</text>
</comment>
<dbReference type="InterPro" id="IPR011865">
    <property type="entry name" value="CysT_permease"/>
</dbReference>
<comment type="similarity">
    <text evidence="10">Belongs to the binding-protein-dependent transport system permease family. CysTW subfamily.</text>
</comment>
<dbReference type="GO" id="GO:0015419">
    <property type="term" value="F:ABC-type sulfate transporter activity"/>
    <property type="evidence" value="ECO:0007669"/>
    <property type="project" value="UniProtKB-UniRule"/>
</dbReference>
<proteinExistence type="inferred from homology"/>
<evidence type="ECO:0000259" key="11">
    <source>
        <dbReference type="PROSITE" id="PS50928"/>
    </source>
</evidence>
<feature type="transmembrane region" description="Helical" evidence="10">
    <location>
        <begin position="240"/>
        <end position="263"/>
    </location>
</feature>
<comment type="subunit">
    <text evidence="2">The complex is composed of two ATP-binding proteins (CysA), two transmembrane proteins (CysT and CysW) and a solute-binding protein (CysP).</text>
</comment>
<dbReference type="EMBL" id="UASO01000005">
    <property type="protein sequence ID" value="SQC86072.1"/>
    <property type="molecule type" value="Genomic_DNA"/>
</dbReference>
<feature type="transmembrane region" description="Helical" evidence="10">
    <location>
        <begin position="298"/>
        <end position="321"/>
    </location>
</feature>
<evidence type="ECO:0000256" key="7">
    <source>
        <dbReference type="ARBA" id="ARBA00023032"/>
    </source>
</evidence>
<dbReference type="SUPFAM" id="SSF161098">
    <property type="entry name" value="MetI-like"/>
    <property type="match status" value="1"/>
</dbReference>
<sequence>MFAVSSKRVLPGFTLSLGTSLLFVCLILLLPLSALVMQLAQMSWAQYWDVITNPQVVAAYKVTLLSAFVASIFNGVFGLLMAWILTRYRFPGRTLLDALMDLPFALPTAVAGLTLASLFSVNGIYGEWLAKFDIKVTYTWLGIAVAMAFTSIPFVVRTVQPVLEELGPEYEEAAETLGATRWQSFRKVVLPELSPALLAGIALSFTRSLGEFGAVIFIAGNIAWKTEVTSLMIFIRLQEFDYPAASAIASVILAASLLLLFSINTLPESLWSTRGRSLMAEVTQLKRYDAPRINWGKWFLIGVGMLVSAFILVVPMLYIFIRPSAKD</sequence>
<keyword evidence="4" id="KW-0997">Cell inner membrane</keyword>
<evidence type="ECO:0000256" key="4">
    <source>
        <dbReference type="ARBA" id="ARBA00022519"/>
    </source>
</evidence>
<keyword evidence="8 10" id="KW-0472">Membrane</keyword>
<gene>
    <name evidence="12" type="primary">cysW_2</name>
    <name evidence="12" type="ORF">NCTC9645_04144</name>
</gene>
<dbReference type="PROSITE" id="PS50928">
    <property type="entry name" value="ABC_TM1"/>
    <property type="match status" value="1"/>
</dbReference>
<organism evidence="12 13">
    <name type="scientific">Klebsiella pneumoniae</name>
    <dbReference type="NCBI Taxonomy" id="573"/>
    <lineage>
        <taxon>Bacteria</taxon>
        <taxon>Pseudomonadati</taxon>
        <taxon>Pseudomonadota</taxon>
        <taxon>Gammaproteobacteria</taxon>
        <taxon>Enterobacterales</taxon>
        <taxon>Enterobacteriaceae</taxon>
        <taxon>Klebsiella/Raoultella group</taxon>
        <taxon>Klebsiella</taxon>
        <taxon>Klebsiella pneumoniae complex</taxon>
    </lineage>
</organism>
<comment type="subcellular location">
    <subcellularLocation>
        <location evidence="1">Cell inner membrane</location>
        <topology evidence="1">Multi-pass membrane protein</topology>
    </subcellularLocation>
</comment>
<feature type="transmembrane region" description="Helical" evidence="10">
    <location>
        <begin position="137"/>
        <end position="156"/>
    </location>
</feature>
<dbReference type="PANTHER" id="PTHR30406:SF10">
    <property type="entry name" value="SULFATE TRANSPORT SYSTEM PERMEASE PROTEIN CYST"/>
    <property type="match status" value="1"/>
</dbReference>
<dbReference type="AlphaFoldDB" id="A0A2X3I0Q2"/>
<keyword evidence="5 10" id="KW-0812">Transmembrane</keyword>
<evidence type="ECO:0000313" key="13">
    <source>
        <dbReference type="Proteomes" id="UP000250675"/>
    </source>
</evidence>
<feature type="transmembrane region" description="Helical" evidence="10">
    <location>
        <begin position="58"/>
        <end position="84"/>
    </location>
</feature>
<dbReference type="NCBIfam" id="NF008208">
    <property type="entry name" value="PRK10971.1"/>
    <property type="match status" value="1"/>
</dbReference>
<name>A0A2X3I0Q2_KLEPN</name>
<feature type="transmembrane region" description="Helical" evidence="10">
    <location>
        <begin position="12"/>
        <end position="37"/>
    </location>
</feature>
<dbReference type="CDD" id="cd06261">
    <property type="entry name" value="TM_PBP2"/>
    <property type="match status" value="1"/>
</dbReference>
<evidence type="ECO:0000256" key="1">
    <source>
        <dbReference type="ARBA" id="ARBA00004429"/>
    </source>
</evidence>
<dbReference type="NCBIfam" id="TIGR00969">
    <property type="entry name" value="3a0106s02"/>
    <property type="match status" value="1"/>
</dbReference>
<evidence type="ECO:0000313" key="12">
    <source>
        <dbReference type="EMBL" id="SQC86072.1"/>
    </source>
</evidence>
<accession>A0A2X3I0Q2</accession>
<dbReference type="Pfam" id="PF00528">
    <property type="entry name" value="BPD_transp_1"/>
    <property type="match status" value="1"/>
</dbReference>
<feature type="transmembrane region" description="Helical" evidence="10">
    <location>
        <begin position="104"/>
        <end position="125"/>
    </location>
</feature>
<dbReference type="PANTHER" id="PTHR30406">
    <property type="entry name" value="SULFATE TRANSPORT SYSTEM PERMEASE PROTEIN"/>
    <property type="match status" value="1"/>
</dbReference>
<evidence type="ECO:0000256" key="5">
    <source>
        <dbReference type="ARBA" id="ARBA00022692"/>
    </source>
</evidence>
<dbReference type="NCBIfam" id="TIGR02139">
    <property type="entry name" value="permease_CysT"/>
    <property type="match status" value="1"/>
</dbReference>
<dbReference type="GO" id="GO:0005886">
    <property type="term" value="C:plasma membrane"/>
    <property type="evidence" value="ECO:0007669"/>
    <property type="project" value="UniProtKB-SubCell"/>
</dbReference>
<keyword evidence="3 10" id="KW-0813">Transport</keyword>
<keyword evidence="6 10" id="KW-1133">Transmembrane helix</keyword>
<feature type="domain" description="ABC transmembrane type-1" evidence="11">
    <location>
        <begin position="60"/>
        <end position="263"/>
    </location>
</feature>
<comment type="caution">
    <text evidence="10">Lacks conserved residue(s) required for the propagation of feature annotation.</text>
</comment>
<dbReference type="Proteomes" id="UP000250675">
    <property type="component" value="Unassembled WGS sequence"/>
</dbReference>
<evidence type="ECO:0000256" key="3">
    <source>
        <dbReference type="ARBA" id="ARBA00022448"/>
    </source>
</evidence>
<evidence type="ECO:0000256" key="10">
    <source>
        <dbReference type="RuleBase" id="RU366001"/>
    </source>
</evidence>
<evidence type="ECO:0000256" key="2">
    <source>
        <dbReference type="ARBA" id="ARBA00011779"/>
    </source>
</evidence>
<reference evidence="12 13" key="1">
    <citation type="submission" date="2018-06" db="EMBL/GenBank/DDBJ databases">
        <authorList>
            <consortium name="Pathogen Informatics"/>
            <person name="Doyle S."/>
        </authorList>
    </citation>
    <scope>NUCLEOTIDE SEQUENCE [LARGE SCALE GENOMIC DNA]</scope>
    <source>
        <strain evidence="12 13">NCTC9645</strain>
    </source>
</reference>
<comment type="function">
    <text evidence="9">Part of the ABC transporter complex CysAWTP (TC 3.A.1.6.1) involved in sulfate/thiosulfate import. Probably responsible for the translocation of the substrate across the membrane.</text>
</comment>
<dbReference type="InterPro" id="IPR005667">
    <property type="entry name" value="Sulph_transpt2"/>
</dbReference>
<evidence type="ECO:0000256" key="6">
    <source>
        <dbReference type="ARBA" id="ARBA00022989"/>
    </source>
</evidence>
<dbReference type="Gene3D" id="1.10.3720.10">
    <property type="entry name" value="MetI-like"/>
    <property type="match status" value="1"/>
</dbReference>
<dbReference type="InterPro" id="IPR035906">
    <property type="entry name" value="MetI-like_sf"/>
</dbReference>
<keyword evidence="4" id="KW-1003">Cell membrane</keyword>
<protein>
    <recommendedName>
        <fullName evidence="10">Sulfate transport system permease protein CysT</fullName>
    </recommendedName>
</protein>